<dbReference type="GO" id="GO:0045892">
    <property type="term" value="P:negative regulation of DNA-templated transcription"/>
    <property type="evidence" value="ECO:0007669"/>
    <property type="project" value="UniProtKB-UniRule"/>
</dbReference>
<dbReference type="InterPro" id="IPR003796">
    <property type="entry name" value="RNR_NrdR-like"/>
</dbReference>
<dbReference type="GO" id="GO:0008270">
    <property type="term" value="F:zinc ion binding"/>
    <property type="evidence" value="ECO:0007669"/>
    <property type="project" value="UniProtKB-UniRule"/>
</dbReference>
<evidence type="ECO:0000256" key="2">
    <source>
        <dbReference type="ARBA" id="ARBA00022741"/>
    </source>
</evidence>
<dbReference type="AlphaFoldDB" id="A0A3N4VDI8"/>
<keyword evidence="8" id="KW-0479">Metal-binding</keyword>
<dbReference type="EMBL" id="RKQN01000002">
    <property type="protein sequence ID" value="RPE79545.1"/>
    <property type="molecule type" value="Genomic_DNA"/>
</dbReference>
<evidence type="ECO:0000313" key="12">
    <source>
        <dbReference type="Proteomes" id="UP000269708"/>
    </source>
</evidence>
<dbReference type="Pfam" id="PF03477">
    <property type="entry name" value="ATP-cone"/>
    <property type="match status" value="1"/>
</dbReference>
<feature type="region of interest" description="Disordered" evidence="9">
    <location>
        <begin position="151"/>
        <end position="174"/>
    </location>
</feature>
<reference evidence="11 12" key="1">
    <citation type="submission" date="2018-11" db="EMBL/GenBank/DDBJ databases">
        <title>Genomic Encyclopedia of Type Strains, Phase IV (KMG-IV): sequencing the most valuable type-strain genomes for metagenomic binning, comparative biology and taxonomic classification.</title>
        <authorList>
            <person name="Goeker M."/>
        </authorList>
    </citation>
    <scope>NUCLEOTIDE SEQUENCE [LARGE SCALE GENOMIC DNA]</scope>
    <source>
        <strain evidence="11 12">DSM 25623</strain>
    </source>
</reference>
<name>A0A3N4VDI8_9GAMM</name>
<keyword evidence="2 8" id="KW-0547">Nucleotide-binding</keyword>
<keyword evidence="4 8" id="KW-0067">ATP-binding</keyword>
<evidence type="ECO:0000256" key="6">
    <source>
        <dbReference type="ARBA" id="ARBA00023125"/>
    </source>
</evidence>
<dbReference type="GO" id="GO:0005524">
    <property type="term" value="F:ATP binding"/>
    <property type="evidence" value="ECO:0007669"/>
    <property type="project" value="UniProtKB-UniRule"/>
</dbReference>
<dbReference type="RefSeq" id="WP_123769741.1">
    <property type="nucleotide sequence ID" value="NZ_RKQN01000002.1"/>
</dbReference>
<dbReference type="InterPro" id="IPR005144">
    <property type="entry name" value="ATP-cone_dom"/>
</dbReference>
<keyword evidence="8" id="KW-0862">Zinc</keyword>
<comment type="caution">
    <text evidence="11">The sequence shown here is derived from an EMBL/GenBank/DDBJ whole genome shotgun (WGS) entry which is preliminary data.</text>
</comment>
<keyword evidence="1 8" id="KW-0678">Repressor</keyword>
<feature type="zinc finger region" evidence="8">
    <location>
        <begin position="3"/>
        <end position="34"/>
    </location>
</feature>
<dbReference type="PANTHER" id="PTHR30455:SF2">
    <property type="entry name" value="TRANSCRIPTIONAL REPRESSOR NRDR"/>
    <property type="match status" value="1"/>
</dbReference>
<keyword evidence="3 8" id="KW-0863">Zinc-finger</keyword>
<proteinExistence type="inferred from homology"/>
<comment type="function">
    <text evidence="8">Negatively regulates transcription of bacterial ribonucleotide reductase nrd genes and operons by binding to NrdR-boxes.</text>
</comment>
<sequence length="174" mass="19878">MHCPFCQHPDTRVIDSRVSDDGATIRRRRVCEACGERFSTLETIELKLPLIVKNDGRREAFDARKLRAGFDRALQKRPVSEEQIEAAVRAVVHKLRMTAERELSSRRVGEFVMAELRKLDHVAYVRFASVYRAFQDVADFREELDRLESDAAGEGQLPLLGDDEPAPRGKGRVR</sequence>
<dbReference type="Pfam" id="PF22811">
    <property type="entry name" value="Zn_ribbon_NrdR"/>
    <property type="match status" value="1"/>
</dbReference>
<dbReference type="NCBIfam" id="TIGR00244">
    <property type="entry name" value="transcriptional regulator NrdR"/>
    <property type="match status" value="1"/>
</dbReference>
<evidence type="ECO:0000256" key="1">
    <source>
        <dbReference type="ARBA" id="ARBA00022491"/>
    </source>
</evidence>
<evidence type="ECO:0000259" key="10">
    <source>
        <dbReference type="PROSITE" id="PS51161"/>
    </source>
</evidence>
<keyword evidence="5 8" id="KW-0805">Transcription regulation</keyword>
<evidence type="ECO:0000256" key="3">
    <source>
        <dbReference type="ARBA" id="ARBA00022771"/>
    </source>
</evidence>
<keyword evidence="12" id="KW-1185">Reference proteome</keyword>
<organism evidence="11 12">
    <name type="scientific">Vulcaniibacterium tengchongense</name>
    <dbReference type="NCBI Taxonomy" id="1273429"/>
    <lineage>
        <taxon>Bacteria</taxon>
        <taxon>Pseudomonadati</taxon>
        <taxon>Pseudomonadota</taxon>
        <taxon>Gammaproteobacteria</taxon>
        <taxon>Lysobacterales</taxon>
        <taxon>Lysobacteraceae</taxon>
        <taxon>Vulcaniibacterium</taxon>
    </lineage>
</organism>
<evidence type="ECO:0000256" key="4">
    <source>
        <dbReference type="ARBA" id="ARBA00022840"/>
    </source>
</evidence>
<dbReference type="OrthoDB" id="9807461at2"/>
<accession>A0A3N4VDI8</accession>
<evidence type="ECO:0000256" key="5">
    <source>
        <dbReference type="ARBA" id="ARBA00023015"/>
    </source>
</evidence>
<keyword evidence="6 8" id="KW-0238">DNA-binding</keyword>
<comment type="cofactor">
    <cofactor evidence="8">
        <name>Zn(2+)</name>
        <dbReference type="ChEBI" id="CHEBI:29105"/>
    </cofactor>
    <text evidence="8">Binds 1 zinc ion.</text>
</comment>
<keyword evidence="7 8" id="KW-0804">Transcription</keyword>
<dbReference type="HAMAP" id="MF_00440">
    <property type="entry name" value="NrdR"/>
    <property type="match status" value="1"/>
</dbReference>
<dbReference type="PANTHER" id="PTHR30455">
    <property type="entry name" value="TRANSCRIPTIONAL REPRESSOR NRDR"/>
    <property type="match status" value="1"/>
</dbReference>
<evidence type="ECO:0000256" key="8">
    <source>
        <dbReference type="HAMAP-Rule" id="MF_00440"/>
    </source>
</evidence>
<dbReference type="Proteomes" id="UP000269708">
    <property type="component" value="Unassembled WGS sequence"/>
</dbReference>
<dbReference type="InterPro" id="IPR055173">
    <property type="entry name" value="NrdR-like_N"/>
</dbReference>
<feature type="domain" description="ATP-cone" evidence="10">
    <location>
        <begin position="49"/>
        <end position="139"/>
    </location>
</feature>
<gene>
    <name evidence="8" type="primary">nrdR</name>
    <name evidence="11" type="ORF">EDC50_1365</name>
</gene>
<evidence type="ECO:0000256" key="7">
    <source>
        <dbReference type="ARBA" id="ARBA00023163"/>
    </source>
</evidence>
<dbReference type="GO" id="GO:0003677">
    <property type="term" value="F:DNA binding"/>
    <property type="evidence" value="ECO:0007669"/>
    <property type="project" value="UniProtKB-KW"/>
</dbReference>
<protein>
    <recommendedName>
        <fullName evidence="8">Transcriptional repressor NrdR</fullName>
    </recommendedName>
</protein>
<comment type="similarity">
    <text evidence="8">Belongs to the NrdR family.</text>
</comment>
<dbReference type="PROSITE" id="PS51161">
    <property type="entry name" value="ATP_CONE"/>
    <property type="match status" value="1"/>
</dbReference>
<evidence type="ECO:0000256" key="9">
    <source>
        <dbReference type="SAM" id="MobiDB-lite"/>
    </source>
</evidence>
<evidence type="ECO:0000313" key="11">
    <source>
        <dbReference type="EMBL" id="RPE79545.1"/>
    </source>
</evidence>